<dbReference type="GO" id="GO:0031267">
    <property type="term" value="F:small GTPase binding"/>
    <property type="evidence" value="ECO:0007669"/>
    <property type="project" value="InterPro"/>
</dbReference>
<feature type="transmembrane region" description="Helical" evidence="2">
    <location>
        <begin position="151"/>
        <end position="169"/>
    </location>
</feature>
<organism evidence="3 4">
    <name type="scientific">Euplotes crassus</name>
    <dbReference type="NCBI Taxonomy" id="5936"/>
    <lineage>
        <taxon>Eukaryota</taxon>
        <taxon>Sar</taxon>
        <taxon>Alveolata</taxon>
        <taxon>Ciliophora</taxon>
        <taxon>Intramacronucleata</taxon>
        <taxon>Spirotrichea</taxon>
        <taxon>Hypotrichia</taxon>
        <taxon>Euplotida</taxon>
        <taxon>Euplotidae</taxon>
        <taxon>Moneuplotes</taxon>
    </lineage>
</organism>
<feature type="transmembrane region" description="Helical" evidence="2">
    <location>
        <begin position="287"/>
        <end position="307"/>
    </location>
</feature>
<name>A0AAD1XMG1_EUPCR</name>
<dbReference type="GO" id="GO:0005794">
    <property type="term" value="C:Golgi apparatus"/>
    <property type="evidence" value="ECO:0007669"/>
    <property type="project" value="InterPro"/>
</dbReference>
<keyword evidence="4" id="KW-1185">Reference proteome</keyword>
<dbReference type="PANTHER" id="PTHR12822">
    <property type="entry name" value="PROTEIN YIPF"/>
    <property type="match status" value="1"/>
</dbReference>
<evidence type="ECO:0008006" key="5">
    <source>
        <dbReference type="Google" id="ProtNLM"/>
    </source>
</evidence>
<feature type="transmembrane region" description="Helical" evidence="2">
    <location>
        <begin position="257"/>
        <end position="280"/>
    </location>
</feature>
<dbReference type="InterPro" id="IPR039765">
    <property type="entry name" value="Yip5/YIPF1/YIPF2"/>
</dbReference>
<keyword evidence="2" id="KW-0812">Transmembrane</keyword>
<feature type="transmembrane region" description="Helical" evidence="2">
    <location>
        <begin position="189"/>
        <end position="211"/>
    </location>
</feature>
<proteinExistence type="predicted"/>
<reference evidence="3" key="1">
    <citation type="submission" date="2023-07" db="EMBL/GenBank/DDBJ databases">
        <authorList>
            <consortium name="AG Swart"/>
            <person name="Singh M."/>
            <person name="Singh A."/>
            <person name="Seah K."/>
            <person name="Emmerich C."/>
        </authorList>
    </citation>
    <scope>NUCLEOTIDE SEQUENCE</scope>
    <source>
        <strain evidence="3">DP1</strain>
    </source>
</reference>
<protein>
    <recommendedName>
        <fullName evidence="5">Protein YIPF</fullName>
    </recommendedName>
</protein>
<feature type="transmembrane region" description="Helical" evidence="2">
    <location>
        <begin position="223"/>
        <end position="245"/>
    </location>
</feature>
<dbReference type="EMBL" id="CAMPGE010016932">
    <property type="protein sequence ID" value="CAI2375451.1"/>
    <property type="molecule type" value="Genomic_DNA"/>
</dbReference>
<comment type="caution">
    <text evidence="3">The sequence shown here is derived from an EMBL/GenBank/DDBJ whole genome shotgun (WGS) entry which is preliminary data.</text>
</comment>
<keyword evidence="2" id="KW-0472">Membrane</keyword>
<feature type="region of interest" description="Disordered" evidence="1">
    <location>
        <begin position="1"/>
        <end position="27"/>
    </location>
</feature>
<sequence>MDDEYYKRSYRAPPGARQHLQKEKEQQQVEHMNELYELVIRKKKGNKEPLLGDNEIGPESKEIKINIEQLKGYHERGNTAEWNEIPQNFIIPEKPKKKTGCTKYCYVEHYTKYFEVTTKEVLVRIVKSLFPITRGSIYSEDTLRPDMYGPLWTMICLFVMIPIFGNINQYLKAYQQGELDKYIPDLSNIWALMSCLLIYFLLVPYILHTIFRFGSGFGAVDSRYFFIASIYGYSFTPFTIGVFFHTIPYPTAEWVSLLLPAVSSIVFLTKELLGFASAALNSKCLKLVAIMMGLGHIAFIAMLKWQFL</sequence>
<gene>
    <name evidence="3" type="ORF">ECRASSUSDP1_LOCUS16813</name>
</gene>
<dbReference type="PANTHER" id="PTHR12822:SF2">
    <property type="entry name" value="PROTEIN YIPF"/>
    <property type="match status" value="1"/>
</dbReference>
<evidence type="ECO:0000256" key="1">
    <source>
        <dbReference type="SAM" id="MobiDB-lite"/>
    </source>
</evidence>
<evidence type="ECO:0000313" key="3">
    <source>
        <dbReference type="EMBL" id="CAI2375451.1"/>
    </source>
</evidence>
<dbReference type="GO" id="GO:0016192">
    <property type="term" value="P:vesicle-mediated transport"/>
    <property type="evidence" value="ECO:0007669"/>
    <property type="project" value="InterPro"/>
</dbReference>
<evidence type="ECO:0000256" key="2">
    <source>
        <dbReference type="SAM" id="Phobius"/>
    </source>
</evidence>
<keyword evidence="2" id="KW-1133">Transmembrane helix</keyword>
<dbReference type="Proteomes" id="UP001295684">
    <property type="component" value="Unassembled WGS sequence"/>
</dbReference>
<dbReference type="AlphaFoldDB" id="A0AAD1XMG1"/>
<evidence type="ECO:0000313" key="4">
    <source>
        <dbReference type="Proteomes" id="UP001295684"/>
    </source>
</evidence>
<accession>A0AAD1XMG1</accession>